<dbReference type="InterPro" id="IPR035069">
    <property type="entry name" value="TTHA1013/TTHA0281-like"/>
</dbReference>
<keyword evidence="2" id="KW-1185">Reference proteome</keyword>
<dbReference type="SUPFAM" id="SSF47598">
    <property type="entry name" value="Ribbon-helix-helix"/>
    <property type="match status" value="1"/>
</dbReference>
<evidence type="ECO:0000313" key="2">
    <source>
        <dbReference type="Proteomes" id="UP000025947"/>
    </source>
</evidence>
<reference evidence="1 2" key="1">
    <citation type="submission" date="2014-04" db="EMBL/GenBank/DDBJ databases">
        <title>The Genome Sequence of Mycobacterium tuberculosis TKK-01-0051.</title>
        <authorList>
            <consortium name="The Broad Institute Genomics Platform"/>
            <consortium name="The Broad Institute Genome Sequencing Center for Infectious Disease"/>
            <person name="Earl A.M."/>
            <person name="Cohen K."/>
            <person name="Pym A."/>
            <person name="Bishai W."/>
            <person name="Maharaj K."/>
            <person name="Desjardins C."/>
            <person name="Abeel T."/>
            <person name="Young S."/>
            <person name="Zeng Q."/>
            <person name="Gargeya S."/>
            <person name="Abouelleil A."/>
            <person name="Alvarado L."/>
            <person name="Chapman S.B."/>
            <person name="Gainer-Dewar J."/>
            <person name="Goldberg J."/>
            <person name="Griggs A."/>
            <person name="Gujja S."/>
            <person name="Hansen M."/>
            <person name="Howarth C."/>
            <person name="Imamovic A."/>
            <person name="Larimer J."/>
            <person name="Murphy C."/>
            <person name="Naylor J."/>
            <person name="Pearson M."/>
            <person name="Poon T.W."/>
            <person name="Priest M."/>
            <person name="Roberts A."/>
            <person name="Saif S."/>
            <person name="Shea T."/>
            <person name="Sykes S."/>
            <person name="Wortman J."/>
            <person name="Nusbaum C."/>
            <person name="Birren B."/>
        </authorList>
    </citation>
    <scope>NUCLEOTIDE SEQUENCE [LARGE SCALE GENOMIC DNA]</scope>
    <source>
        <strain evidence="1 2">TKK-01-0051</strain>
    </source>
</reference>
<dbReference type="InterPro" id="IPR008651">
    <property type="entry name" value="Uncharacterised_HicB"/>
</dbReference>
<dbReference type="Pfam" id="PF05534">
    <property type="entry name" value="HicB"/>
    <property type="match status" value="1"/>
</dbReference>
<name>A0A051TUP0_9MYCO</name>
<dbReference type="HOGENOM" id="CLU_125405_1_0_11"/>
<proteinExistence type="predicted"/>
<evidence type="ECO:0000313" key="1">
    <source>
        <dbReference type="EMBL" id="KBZ60687.1"/>
    </source>
</evidence>
<dbReference type="Proteomes" id="UP000025947">
    <property type="component" value="Unassembled WGS sequence"/>
</dbReference>
<sequence length="138" mass="15493">MRRCGYVTRETASARATNPGVNHYTYRVAWSPYHGQYVGSCLELPFMRREAPTAQEAIEEVETAVDRHVEIMLSDGDTPPTPMADRNYSGTIVIRTSPELHSRLAVEAAEQHVSMNQWVVQKLAGRRPSDTFGLSGWD</sequence>
<comment type="caution">
    <text evidence="1">The sequence shown here is derived from an EMBL/GenBank/DDBJ whole genome shotgun (WGS) entry which is preliminary data.</text>
</comment>
<dbReference type="Gene3D" id="3.30.160.250">
    <property type="match status" value="1"/>
</dbReference>
<dbReference type="InterPro" id="IPR010985">
    <property type="entry name" value="Ribbon_hlx_hlx"/>
</dbReference>
<dbReference type="EMBL" id="JLXW01000010">
    <property type="protein sequence ID" value="KBZ60687.1"/>
    <property type="molecule type" value="Genomic_DNA"/>
</dbReference>
<dbReference type="GO" id="GO:0006355">
    <property type="term" value="P:regulation of DNA-templated transcription"/>
    <property type="evidence" value="ECO:0007669"/>
    <property type="project" value="InterPro"/>
</dbReference>
<gene>
    <name evidence="1" type="ORF">K875_03634</name>
</gene>
<evidence type="ECO:0008006" key="3">
    <source>
        <dbReference type="Google" id="ProtNLM"/>
    </source>
</evidence>
<dbReference type="PATRIC" id="fig|1324261.3.peg.3674"/>
<organism evidence="1 2">
    <name type="scientific">Mycobacterium [tuberculosis] TKK-01-0051</name>
    <dbReference type="NCBI Taxonomy" id="1324261"/>
    <lineage>
        <taxon>Bacteria</taxon>
        <taxon>Bacillati</taxon>
        <taxon>Actinomycetota</taxon>
        <taxon>Actinomycetes</taxon>
        <taxon>Mycobacteriales</taxon>
        <taxon>Mycobacteriaceae</taxon>
        <taxon>Mycobacterium</taxon>
        <taxon>Mycobacterium avium complex (MAC)</taxon>
    </lineage>
</organism>
<dbReference type="AlphaFoldDB" id="A0A051TUP0"/>
<dbReference type="SUPFAM" id="SSF143100">
    <property type="entry name" value="TTHA1013/TTHA0281-like"/>
    <property type="match status" value="1"/>
</dbReference>
<accession>A0A051TUP0</accession>
<protein>
    <recommendedName>
        <fullName evidence="3">Pilus assembly protein HicB</fullName>
    </recommendedName>
</protein>